<dbReference type="AlphaFoldDB" id="A0AA39SC77"/>
<proteinExistence type="predicted"/>
<comment type="caution">
    <text evidence="2">The sequence shown here is derived from an EMBL/GenBank/DDBJ whole genome shotgun (WGS) entry which is preliminary data.</text>
</comment>
<organism evidence="2 3">
    <name type="scientific">Acer saccharum</name>
    <name type="common">Sugar maple</name>
    <dbReference type="NCBI Taxonomy" id="4024"/>
    <lineage>
        <taxon>Eukaryota</taxon>
        <taxon>Viridiplantae</taxon>
        <taxon>Streptophyta</taxon>
        <taxon>Embryophyta</taxon>
        <taxon>Tracheophyta</taxon>
        <taxon>Spermatophyta</taxon>
        <taxon>Magnoliopsida</taxon>
        <taxon>eudicotyledons</taxon>
        <taxon>Gunneridae</taxon>
        <taxon>Pentapetalae</taxon>
        <taxon>rosids</taxon>
        <taxon>malvids</taxon>
        <taxon>Sapindales</taxon>
        <taxon>Sapindaceae</taxon>
        <taxon>Hippocastanoideae</taxon>
        <taxon>Acereae</taxon>
        <taxon>Acer</taxon>
    </lineage>
</organism>
<gene>
    <name evidence="2" type="ORF">LWI29_009879</name>
</gene>
<feature type="compositionally biased region" description="Low complexity" evidence="1">
    <location>
        <begin position="61"/>
        <end position="81"/>
    </location>
</feature>
<evidence type="ECO:0000313" key="3">
    <source>
        <dbReference type="Proteomes" id="UP001168877"/>
    </source>
</evidence>
<keyword evidence="3" id="KW-1185">Reference proteome</keyword>
<reference evidence="2" key="2">
    <citation type="submission" date="2023-06" db="EMBL/GenBank/DDBJ databases">
        <authorList>
            <person name="Swenson N.G."/>
            <person name="Wegrzyn J.L."/>
            <person name="Mcevoy S.L."/>
        </authorList>
    </citation>
    <scope>NUCLEOTIDE SEQUENCE</scope>
    <source>
        <strain evidence="2">NS2018</strain>
        <tissue evidence="2">Leaf</tissue>
    </source>
</reference>
<protein>
    <submittedName>
        <fullName evidence="2">Uncharacterized protein</fullName>
    </submittedName>
</protein>
<evidence type="ECO:0000256" key="1">
    <source>
        <dbReference type="SAM" id="MobiDB-lite"/>
    </source>
</evidence>
<dbReference type="Proteomes" id="UP001168877">
    <property type="component" value="Unassembled WGS sequence"/>
</dbReference>
<feature type="region of interest" description="Disordered" evidence="1">
    <location>
        <begin position="51"/>
        <end position="83"/>
    </location>
</feature>
<reference evidence="2" key="1">
    <citation type="journal article" date="2022" name="Plant J.">
        <title>Strategies of tolerance reflected in two North American maple genomes.</title>
        <authorList>
            <person name="McEvoy S.L."/>
            <person name="Sezen U.U."/>
            <person name="Trouern-Trend A."/>
            <person name="McMahon S.M."/>
            <person name="Schaberg P.G."/>
            <person name="Yang J."/>
            <person name="Wegrzyn J.L."/>
            <person name="Swenson N.G."/>
        </authorList>
    </citation>
    <scope>NUCLEOTIDE SEQUENCE</scope>
    <source>
        <strain evidence="2">NS2018</strain>
    </source>
</reference>
<dbReference type="EMBL" id="JAUESC010000381">
    <property type="protein sequence ID" value="KAK0589113.1"/>
    <property type="molecule type" value="Genomic_DNA"/>
</dbReference>
<evidence type="ECO:0000313" key="2">
    <source>
        <dbReference type="EMBL" id="KAK0589113.1"/>
    </source>
</evidence>
<name>A0AA39SC77_ACESA</name>
<sequence>MPADFHFRDSNPVNSVRNLFQMFDSSHNSSLQASHDSHRQPLISLQVVHQSLHRKQQPLGSNDTSTSHHSSSSGASQPSTSDRVLQPMSSIVLPNQSVVLPGNTHNMVTRSKTGTLRPRVEVNLGRRLSNRCRKAHVSSSPASHDPVPSFLPLFFFFFVGVWLVQPADSSSPTSGRCHPYLVAITRLSPLLRSHLPLSL</sequence>
<accession>A0AA39SC77</accession>